<sequence>MKFADFAAHYRRDAPAAPRMPADHRSLLMPAYRAAVERGKLLHDVLAHDAVLPHAEVSRRLTHYNAWTVAGYGGIVDRITQIGEETGDELHESAGPLWQYRHWHGMCGAFGNEWAQVLTGDLRMDGYHPDKTRLNLGTGGLDYYLRRGKPGVDYFAEDERPLLVGMHTEIDAGIALLELTARHRSLLVLPAPPQFEMFAGRCNVDFLVLDMKRRQVRGVQVKSMRHAQDLDRYDPAVVTIITGEWDLDNVRAVRRHARTSDMDVVPWPGLITTHFLGSTRLSANPPRLDATQVQRVKSRARTLSADARDRNREVFERVVTKVLADLRR</sequence>
<gene>
    <name evidence="1" type="ORF">D9V41_00335</name>
</gene>
<reference evidence="1 2" key="1">
    <citation type="submission" date="2018-10" db="EMBL/GenBank/DDBJ databases">
        <title>Aeromicrobium sp. 9W16Y-2 whole genome shotgun sequence.</title>
        <authorList>
            <person name="Li F."/>
        </authorList>
    </citation>
    <scope>NUCLEOTIDE SEQUENCE [LARGE SCALE GENOMIC DNA]</scope>
    <source>
        <strain evidence="1 2">9W16Y-2</strain>
    </source>
</reference>
<name>A0A3L8PNZ8_9ACTN</name>
<proteinExistence type="predicted"/>
<dbReference type="AlphaFoldDB" id="A0A3L8PNZ8"/>
<accession>A0A3L8PNZ8</accession>
<keyword evidence="2" id="KW-1185">Reference proteome</keyword>
<dbReference type="EMBL" id="RDBF01000001">
    <property type="protein sequence ID" value="RLV57145.1"/>
    <property type="molecule type" value="Genomic_DNA"/>
</dbReference>
<protein>
    <submittedName>
        <fullName evidence="1">Uncharacterized protein</fullName>
    </submittedName>
</protein>
<organism evidence="1 2">
    <name type="scientific">Aeromicrobium phragmitis</name>
    <dbReference type="NCBI Taxonomy" id="2478914"/>
    <lineage>
        <taxon>Bacteria</taxon>
        <taxon>Bacillati</taxon>
        <taxon>Actinomycetota</taxon>
        <taxon>Actinomycetes</taxon>
        <taxon>Propionibacteriales</taxon>
        <taxon>Nocardioidaceae</taxon>
        <taxon>Aeromicrobium</taxon>
    </lineage>
</organism>
<dbReference type="Proteomes" id="UP000282515">
    <property type="component" value="Unassembled WGS sequence"/>
</dbReference>
<evidence type="ECO:0000313" key="2">
    <source>
        <dbReference type="Proteomes" id="UP000282515"/>
    </source>
</evidence>
<dbReference type="OrthoDB" id="5108570at2"/>
<comment type="caution">
    <text evidence="1">The sequence shown here is derived from an EMBL/GenBank/DDBJ whole genome shotgun (WGS) entry which is preliminary data.</text>
</comment>
<evidence type="ECO:0000313" key="1">
    <source>
        <dbReference type="EMBL" id="RLV57145.1"/>
    </source>
</evidence>
<dbReference type="RefSeq" id="WP_121792554.1">
    <property type="nucleotide sequence ID" value="NZ_RDBF01000001.1"/>
</dbReference>